<accession>U2MI65</accession>
<dbReference type="Proteomes" id="UP000016412">
    <property type="component" value="Unassembled WGS sequence"/>
</dbReference>
<dbReference type="EMBL" id="AUZJ01000071">
    <property type="protein sequence ID" value="ERF59432.1"/>
    <property type="molecule type" value="Genomic_DNA"/>
</dbReference>
<evidence type="ECO:0000313" key="4">
    <source>
        <dbReference type="Proteomes" id="UP000016412"/>
    </source>
</evidence>
<dbReference type="Proteomes" id="UP000016646">
    <property type="component" value="Unassembled WGS sequence"/>
</dbReference>
<proteinExistence type="predicted"/>
<evidence type="ECO:0000313" key="2">
    <source>
        <dbReference type="EMBL" id="ERF59432.1"/>
    </source>
</evidence>
<dbReference type="Pfam" id="PF13723">
    <property type="entry name" value="Ketoacyl-synt_2"/>
    <property type="match status" value="1"/>
</dbReference>
<evidence type="ECO:0000259" key="1">
    <source>
        <dbReference type="Pfam" id="PF13723"/>
    </source>
</evidence>
<dbReference type="AlphaFoldDB" id="U2MI65"/>
<keyword evidence="5" id="KW-1185">Reference proteome</keyword>
<evidence type="ECO:0000313" key="5">
    <source>
        <dbReference type="Proteomes" id="UP000016646"/>
    </source>
</evidence>
<dbReference type="eggNOG" id="ENOG5032US7">
    <property type="taxonomic scope" value="Bacteria"/>
</dbReference>
<name>U2MI65_TRESO</name>
<evidence type="ECO:0000313" key="3">
    <source>
        <dbReference type="EMBL" id="ERJ98943.1"/>
    </source>
</evidence>
<dbReference type="STRING" id="1125725.HMPREF1325_0903"/>
<comment type="caution">
    <text evidence="2">The sequence shown here is derived from an EMBL/GenBank/DDBJ whole genome shotgun (WGS) entry which is preliminary data.</text>
</comment>
<protein>
    <submittedName>
        <fullName evidence="2">Beta-ketoacyl synthase, N-terminal domain protein</fullName>
    </submittedName>
</protein>
<sequence length="222" mass="23991">MAQIVVSNTTAWAPGLVSNDDWKKWAHGEKSIEKTNGTPKLEYVDAIFRRRFSQISKMTIQVVHDVLEKSQCGKDTPQVFISHRGELAREFAVSKMIVEEKEVLPASFSLSVFNTPIALASISLGLHGGYSAVFPSKCNFRSAFEGACASVLSGTETEVVLAYADELAPEAYKSLDAGNCDPFAFAAVLSLSGNGVRISDVSAVSETAADFLKDIILKDTSF</sequence>
<gene>
    <name evidence="3" type="ORF">HMPREF0860_1888</name>
    <name evidence="2" type="ORF">HMPREF1325_0903</name>
</gene>
<dbReference type="EMBL" id="AVQI01000079">
    <property type="protein sequence ID" value="ERJ98943.1"/>
    <property type="molecule type" value="Genomic_DNA"/>
</dbReference>
<organism evidence="2 4">
    <name type="scientific">Treponema socranskii subsp. socranskii VPI DR56BR1116 = ATCC 35536</name>
    <dbReference type="NCBI Taxonomy" id="1125725"/>
    <lineage>
        <taxon>Bacteria</taxon>
        <taxon>Pseudomonadati</taxon>
        <taxon>Spirochaetota</taxon>
        <taxon>Spirochaetia</taxon>
        <taxon>Spirochaetales</taxon>
        <taxon>Treponemataceae</taxon>
        <taxon>Treponema</taxon>
    </lineage>
</organism>
<dbReference type="RefSeq" id="WP_021331643.1">
    <property type="nucleotide sequence ID" value="NZ_AUZJ01000071.1"/>
</dbReference>
<dbReference type="InterPro" id="IPR014030">
    <property type="entry name" value="Ketoacyl_synth_N"/>
</dbReference>
<dbReference type="PATRIC" id="fig|1125725.3.peg.2655"/>
<reference evidence="4 5" key="1">
    <citation type="submission" date="2013-08" db="EMBL/GenBank/DDBJ databases">
        <authorList>
            <person name="Durkin A.S."/>
            <person name="Haft D.R."/>
            <person name="McCorrison J."/>
            <person name="Torralba M."/>
            <person name="Gillis M."/>
            <person name="Haft D.H."/>
            <person name="Methe B."/>
            <person name="Sutton G."/>
            <person name="Nelson K.E."/>
        </authorList>
    </citation>
    <scope>NUCLEOTIDE SEQUENCE [LARGE SCALE GENOMIC DNA]</scope>
    <source>
        <strain evidence="3 5">ATCC 35536</strain>
        <strain evidence="2 4">VPI DR56BR1116</strain>
    </source>
</reference>
<feature type="domain" description="Beta-ketoacyl synthase-like N-terminal" evidence="1">
    <location>
        <begin position="22"/>
        <end position="199"/>
    </location>
</feature>